<dbReference type="Pfam" id="PF01370">
    <property type="entry name" value="Epimerase"/>
    <property type="match status" value="1"/>
</dbReference>
<evidence type="ECO:0000313" key="4">
    <source>
        <dbReference type="Proteomes" id="UP001604277"/>
    </source>
</evidence>
<protein>
    <submittedName>
        <fullName evidence="3">GDP-L-fucose synthase 2-like</fullName>
    </submittedName>
</protein>
<proteinExistence type="predicted"/>
<name>A0ABD1S2E2_9LAMI</name>
<evidence type="ECO:0000256" key="1">
    <source>
        <dbReference type="SAM" id="MobiDB-lite"/>
    </source>
</evidence>
<organism evidence="3 4">
    <name type="scientific">Forsythia ovata</name>
    <dbReference type="NCBI Taxonomy" id="205694"/>
    <lineage>
        <taxon>Eukaryota</taxon>
        <taxon>Viridiplantae</taxon>
        <taxon>Streptophyta</taxon>
        <taxon>Embryophyta</taxon>
        <taxon>Tracheophyta</taxon>
        <taxon>Spermatophyta</taxon>
        <taxon>Magnoliopsida</taxon>
        <taxon>eudicotyledons</taxon>
        <taxon>Gunneridae</taxon>
        <taxon>Pentapetalae</taxon>
        <taxon>asterids</taxon>
        <taxon>lamiids</taxon>
        <taxon>Lamiales</taxon>
        <taxon>Oleaceae</taxon>
        <taxon>Forsythieae</taxon>
        <taxon>Forsythia</taxon>
    </lineage>
</organism>
<sequence length="220" mass="23868">MQLTLHPTSSSPPNRRPSPPTGKTIFTIFGRGLKSMITHVLQGGEIQLLTLFRPSSKAQPTPHRSVLMDLISIDKSVPVFVAGHSGLVGSSLVTKLQSLGYTNLLLRTHSELDLTIQSVVDSFFAAHKPIYVILSAPKVGGIHANNTYPGDFITINIQIQTNVITTFLKHNTKKLLFLGSSCIYPKFVLQPIPENSLLTGPLEPMFFKVMSSNGGGGGDY</sequence>
<evidence type="ECO:0000259" key="2">
    <source>
        <dbReference type="Pfam" id="PF01370"/>
    </source>
</evidence>
<dbReference type="Gene3D" id="3.40.50.720">
    <property type="entry name" value="NAD(P)-binding Rossmann-like Domain"/>
    <property type="match status" value="1"/>
</dbReference>
<dbReference type="InterPro" id="IPR036291">
    <property type="entry name" value="NAD(P)-bd_dom_sf"/>
</dbReference>
<dbReference type="EMBL" id="JBFOLJ010000011">
    <property type="protein sequence ID" value="KAL2494852.1"/>
    <property type="molecule type" value="Genomic_DNA"/>
</dbReference>
<dbReference type="AlphaFoldDB" id="A0ABD1S2E2"/>
<comment type="caution">
    <text evidence="3">The sequence shown here is derived from an EMBL/GenBank/DDBJ whole genome shotgun (WGS) entry which is preliminary data.</text>
</comment>
<accession>A0ABD1S2E2</accession>
<feature type="region of interest" description="Disordered" evidence="1">
    <location>
        <begin position="1"/>
        <end position="22"/>
    </location>
</feature>
<reference evidence="4" key="1">
    <citation type="submission" date="2024-07" db="EMBL/GenBank/DDBJ databases">
        <title>Two chromosome-level genome assemblies of Korean endemic species Abeliophyllum distichum and Forsythia ovata (Oleaceae).</title>
        <authorList>
            <person name="Jang H."/>
        </authorList>
    </citation>
    <scope>NUCLEOTIDE SEQUENCE [LARGE SCALE GENOMIC DNA]</scope>
</reference>
<feature type="domain" description="NAD-dependent epimerase/dehydratase" evidence="2">
    <location>
        <begin position="79"/>
        <end position="204"/>
    </location>
</feature>
<dbReference type="InterPro" id="IPR001509">
    <property type="entry name" value="Epimerase_deHydtase"/>
</dbReference>
<gene>
    <name evidence="3" type="ORF">Fot_38609</name>
</gene>
<evidence type="ECO:0000313" key="3">
    <source>
        <dbReference type="EMBL" id="KAL2494852.1"/>
    </source>
</evidence>
<keyword evidence="4" id="KW-1185">Reference proteome</keyword>
<dbReference type="Proteomes" id="UP001604277">
    <property type="component" value="Unassembled WGS sequence"/>
</dbReference>
<dbReference type="SUPFAM" id="SSF51735">
    <property type="entry name" value="NAD(P)-binding Rossmann-fold domains"/>
    <property type="match status" value="1"/>
</dbReference>
<dbReference type="PANTHER" id="PTHR43238">
    <property type="entry name" value="GDP-L-FUCOSE SYNTHASE"/>
    <property type="match status" value="1"/>
</dbReference>
<dbReference type="PANTHER" id="PTHR43238:SF1">
    <property type="entry name" value="GDP-L-FUCOSE SYNTHASE"/>
    <property type="match status" value="1"/>
</dbReference>